<organism evidence="2">
    <name type="scientific">candidate division WWE3 bacterium</name>
    <dbReference type="NCBI Taxonomy" id="2053526"/>
    <lineage>
        <taxon>Bacteria</taxon>
        <taxon>Katanobacteria</taxon>
    </lineage>
</organism>
<keyword evidence="1" id="KW-0472">Membrane</keyword>
<feature type="transmembrane region" description="Helical" evidence="1">
    <location>
        <begin position="15"/>
        <end position="33"/>
    </location>
</feature>
<comment type="caution">
    <text evidence="2">The sequence shown here is derived from an EMBL/GenBank/DDBJ whole genome shotgun (WGS) entry which is preliminary data.</text>
</comment>
<reference evidence="2" key="1">
    <citation type="journal article" date="2020" name="mSystems">
        <title>Genome- and Community-Level Interaction Insights into Carbon Utilization and Element Cycling Functions of Hydrothermarchaeota in Hydrothermal Sediment.</title>
        <authorList>
            <person name="Zhou Z."/>
            <person name="Liu Y."/>
            <person name="Xu W."/>
            <person name="Pan J."/>
            <person name="Luo Z.H."/>
            <person name="Li M."/>
        </authorList>
    </citation>
    <scope>NUCLEOTIDE SEQUENCE [LARGE SCALE GENOMIC DNA]</scope>
    <source>
        <strain evidence="2">SpSt-1219</strain>
    </source>
</reference>
<gene>
    <name evidence="2" type="ORF">ENN92_00310</name>
</gene>
<feature type="transmembrane region" description="Helical" evidence="1">
    <location>
        <begin position="54"/>
        <end position="74"/>
    </location>
</feature>
<accession>A0A7C1DIT6</accession>
<keyword evidence="1" id="KW-1133">Transmembrane helix</keyword>
<dbReference type="Proteomes" id="UP000886066">
    <property type="component" value="Unassembled WGS sequence"/>
</dbReference>
<dbReference type="AlphaFoldDB" id="A0A7C1DIT6"/>
<dbReference type="InterPro" id="IPR043716">
    <property type="entry name" value="DUF5657"/>
</dbReference>
<name>A0A7C1DIT6_UNCKA</name>
<proteinExistence type="predicted"/>
<protein>
    <submittedName>
        <fullName evidence="2">Uncharacterized protein</fullName>
    </submittedName>
</protein>
<evidence type="ECO:0000313" key="2">
    <source>
        <dbReference type="EMBL" id="HDQ88581.1"/>
    </source>
</evidence>
<dbReference type="Pfam" id="PF18901">
    <property type="entry name" value="DUF5657"/>
    <property type="match status" value="1"/>
</dbReference>
<evidence type="ECO:0000256" key="1">
    <source>
        <dbReference type="SAM" id="Phobius"/>
    </source>
</evidence>
<sequence>MATSFSLIQIFETTMHFAILFAQLVYVLIAFIQTRQVKLMNTSFKTPQAPFFSFLAKIHLLAAVIVFFVSLFVLL</sequence>
<dbReference type="EMBL" id="DSDM01000017">
    <property type="protein sequence ID" value="HDQ88581.1"/>
    <property type="molecule type" value="Genomic_DNA"/>
</dbReference>
<keyword evidence="1" id="KW-0812">Transmembrane</keyword>